<comment type="caution">
    <text evidence="2">The sequence shown here is derived from an EMBL/GenBank/DDBJ whole genome shotgun (WGS) entry which is preliminary data.</text>
</comment>
<dbReference type="Gene3D" id="3.30.70.100">
    <property type="match status" value="1"/>
</dbReference>
<organism evidence="2 3">
    <name type="scientific">Neolewinella antarctica</name>
    <dbReference type="NCBI Taxonomy" id="442734"/>
    <lineage>
        <taxon>Bacteria</taxon>
        <taxon>Pseudomonadati</taxon>
        <taxon>Bacteroidota</taxon>
        <taxon>Saprospiria</taxon>
        <taxon>Saprospirales</taxon>
        <taxon>Lewinellaceae</taxon>
        <taxon>Neolewinella</taxon>
    </lineage>
</organism>
<name>A0ABX0XCK0_9BACT</name>
<accession>A0ABX0XCK0</accession>
<feature type="domain" description="NIPSNAP" evidence="1">
    <location>
        <begin position="147"/>
        <end position="246"/>
    </location>
</feature>
<dbReference type="Proteomes" id="UP000770785">
    <property type="component" value="Unassembled WGS sequence"/>
</dbReference>
<dbReference type="EMBL" id="JAATJH010000003">
    <property type="protein sequence ID" value="NJC26795.1"/>
    <property type="molecule type" value="Genomic_DNA"/>
</dbReference>
<evidence type="ECO:0000313" key="3">
    <source>
        <dbReference type="Proteomes" id="UP000770785"/>
    </source>
</evidence>
<proteinExistence type="predicted"/>
<gene>
    <name evidence="2" type="ORF">GGR27_002305</name>
</gene>
<dbReference type="InterPro" id="IPR012577">
    <property type="entry name" value="NIPSNAP"/>
</dbReference>
<dbReference type="SUPFAM" id="SSF54909">
    <property type="entry name" value="Dimeric alpha+beta barrel"/>
    <property type="match status" value="1"/>
</dbReference>
<dbReference type="RefSeq" id="WP_168037556.1">
    <property type="nucleotide sequence ID" value="NZ_JAATJH010000003.1"/>
</dbReference>
<dbReference type="Pfam" id="PF07978">
    <property type="entry name" value="NIPSNAP"/>
    <property type="match status" value="1"/>
</dbReference>
<protein>
    <recommendedName>
        <fullName evidence="1">NIPSNAP domain-containing protein</fullName>
    </recommendedName>
</protein>
<reference evidence="2 3" key="1">
    <citation type="submission" date="2020-03" db="EMBL/GenBank/DDBJ databases">
        <title>Genomic Encyclopedia of Type Strains, Phase IV (KMG-IV): sequencing the most valuable type-strain genomes for metagenomic binning, comparative biology and taxonomic classification.</title>
        <authorList>
            <person name="Goeker M."/>
        </authorList>
    </citation>
    <scope>NUCLEOTIDE SEQUENCE [LARGE SCALE GENOMIC DNA]</scope>
    <source>
        <strain evidence="2 3">DSM 105096</strain>
    </source>
</reference>
<sequence length="246" mass="27268">MKRRHFLPAAATLAAAPLIGAQPRASLPADGRHLIELRTYEMKFGGGGQTLLLTYLREVLGPHLVALGCSPPRIMKERGDSQPAKLWVLISYPSAETYLAAQDQPADASYDAVGPDKPLYNRFSSQLLQPFVSLPTVADVADDAGLFELRTYEGYSEDAVRRKVAMFNTEEIPLFYEVGLTPVFFGKMIAGPYRPALVYMLQFKNMEARSAAWGTFGPHPAWKKMSGKPEYANSVSNIRRLFLEPV</sequence>
<dbReference type="InterPro" id="IPR011008">
    <property type="entry name" value="Dimeric_a/b-barrel"/>
</dbReference>
<evidence type="ECO:0000259" key="1">
    <source>
        <dbReference type="Pfam" id="PF07978"/>
    </source>
</evidence>
<keyword evidence="3" id="KW-1185">Reference proteome</keyword>
<evidence type="ECO:0000313" key="2">
    <source>
        <dbReference type="EMBL" id="NJC26795.1"/>
    </source>
</evidence>